<keyword evidence="1" id="KW-0732">Signal</keyword>
<feature type="chain" id="PRO_5038637939" evidence="1">
    <location>
        <begin position="24"/>
        <end position="187"/>
    </location>
</feature>
<dbReference type="EMBL" id="CM001440">
    <property type="protein sequence ID" value="EHR62612.1"/>
    <property type="molecule type" value="Genomic_DNA"/>
</dbReference>
<organism evidence="2 3">
    <name type="scientific">Saccharomonospora cyanea NA-134</name>
    <dbReference type="NCBI Taxonomy" id="882082"/>
    <lineage>
        <taxon>Bacteria</taxon>
        <taxon>Bacillati</taxon>
        <taxon>Actinomycetota</taxon>
        <taxon>Actinomycetes</taxon>
        <taxon>Pseudonocardiales</taxon>
        <taxon>Pseudonocardiaceae</taxon>
        <taxon>Saccharomonospora</taxon>
    </lineage>
</organism>
<evidence type="ECO:0000313" key="3">
    <source>
        <dbReference type="Proteomes" id="UP000002791"/>
    </source>
</evidence>
<accession>H5XG30</accession>
<proteinExistence type="predicted"/>
<dbReference type="Proteomes" id="UP000002791">
    <property type="component" value="Chromosome"/>
</dbReference>
<name>H5XG30_9PSEU</name>
<keyword evidence="3" id="KW-1185">Reference proteome</keyword>
<protein>
    <submittedName>
        <fullName evidence="2">Uncharacterized protein</fullName>
    </submittedName>
</protein>
<feature type="signal peptide" evidence="1">
    <location>
        <begin position="1"/>
        <end position="23"/>
    </location>
</feature>
<dbReference type="STRING" id="882082.SaccyDRAFT_3785"/>
<dbReference type="eggNOG" id="ENOG5031XXX">
    <property type="taxonomic scope" value="Bacteria"/>
</dbReference>
<sequence>MIAVRRSLALAVVFALVLVVAAAAPPGPASSTTTPIPGRAEEHCDWDQTYHATLAMLGEDWRDWVVWGGSNMDGYSGRVDPATGVPMIHPDIPCSYVETVVVHEWLHLRQLDRYGSWEATQQASGTRLDAEMVAECGTELIVADPVISRRSYVEESERTRGYGCTSWHVLEAASLIAENERYTAAGS</sequence>
<evidence type="ECO:0000313" key="2">
    <source>
        <dbReference type="EMBL" id="EHR62612.1"/>
    </source>
</evidence>
<dbReference type="AlphaFoldDB" id="H5XG30"/>
<gene>
    <name evidence="2" type="ORF">SaccyDRAFT_3785</name>
</gene>
<reference evidence="2 3" key="1">
    <citation type="submission" date="2011-11" db="EMBL/GenBank/DDBJ databases">
        <title>The Noncontiguous Finished sequence of Saccharomonospora cyanea NA-134.</title>
        <authorList>
            <consortium name="US DOE Joint Genome Institute"/>
            <person name="Lucas S."/>
            <person name="Han J."/>
            <person name="Lapidus A."/>
            <person name="Cheng J.-F."/>
            <person name="Goodwin L."/>
            <person name="Pitluck S."/>
            <person name="Peters L."/>
            <person name="Ovchinnikova G."/>
            <person name="Lu M."/>
            <person name="Detter J.C."/>
            <person name="Han C."/>
            <person name="Tapia R."/>
            <person name="Land M."/>
            <person name="Hauser L."/>
            <person name="Kyrpides N."/>
            <person name="Ivanova N."/>
            <person name="Pagani I."/>
            <person name="Brambilla E.-M."/>
            <person name="Klenk H.-P."/>
            <person name="Woyke T."/>
        </authorList>
    </citation>
    <scope>NUCLEOTIDE SEQUENCE [LARGE SCALE GENOMIC DNA]</scope>
    <source>
        <strain evidence="2 3">NA-134</strain>
    </source>
</reference>
<dbReference type="HOGENOM" id="CLU_1446668_0_0_11"/>
<evidence type="ECO:0000256" key="1">
    <source>
        <dbReference type="SAM" id="SignalP"/>
    </source>
</evidence>